<reference evidence="3 4" key="1">
    <citation type="journal article" date="2019" name="Int. J. Syst. Evol. Microbiol.">
        <title>Photorhabdus khanii subsp. guanajuatensis subsp. nov., isolated from Heterorhabditis atacamensis, and Photorhabdus luminescens subsp. mexicana subsp. nov., isolated from Heterorhabditis mexicana entomopathogenic nematodes.</title>
        <authorList>
            <person name="Machado R.A.R."/>
            <person name="Bruno P."/>
            <person name="Arce C.C.M."/>
            <person name="Liechti N."/>
            <person name="Kohler A."/>
            <person name="Bernal J."/>
            <person name="Bruggmann R."/>
            <person name="Turlings T.C.J."/>
        </authorList>
    </citation>
    <scope>NUCLEOTIDE SEQUENCE [LARGE SCALE GENOMIC DNA]</scope>
    <source>
        <strain evidence="3 4">MEX20-17</strain>
    </source>
</reference>
<dbReference type="GO" id="GO:0003677">
    <property type="term" value="F:DNA binding"/>
    <property type="evidence" value="ECO:0007669"/>
    <property type="project" value="InterPro"/>
</dbReference>
<dbReference type="EMBL" id="PUJY01000015">
    <property type="protein sequence ID" value="TDB57835.1"/>
    <property type="molecule type" value="Genomic_DNA"/>
</dbReference>
<name>A0A4V2X7Z5_9GAMM</name>
<dbReference type="Proteomes" id="UP000295598">
    <property type="component" value="Unassembled WGS sequence"/>
</dbReference>
<evidence type="ECO:0000313" key="3">
    <source>
        <dbReference type="EMBL" id="TDB57835.1"/>
    </source>
</evidence>
<dbReference type="AlphaFoldDB" id="A0A4V2X7Z5"/>
<dbReference type="Gene3D" id="1.10.260.40">
    <property type="entry name" value="lambda repressor-like DNA-binding domains"/>
    <property type="match status" value="1"/>
</dbReference>
<sequence length="120" mass="13832">MKPQRLIAARKAQSLSQRAVGEALGIIDSEQARKKISRYEKGSVFPTYEVACQIAKILNVPECYFYIDDDFFAEQVLMLYKNNFSDGFENSLIITLKEKNQEYEQALKDIKRTINSLKTL</sequence>
<dbReference type="InterPro" id="IPR010982">
    <property type="entry name" value="Lambda_DNA-bd_dom_sf"/>
</dbReference>
<dbReference type="Pfam" id="PF01381">
    <property type="entry name" value="HTH_3"/>
    <property type="match status" value="1"/>
</dbReference>
<comment type="caution">
    <text evidence="3">The sequence shown here is derived from an EMBL/GenBank/DDBJ whole genome shotgun (WGS) entry which is preliminary data.</text>
</comment>
<evidence type="ECO:0000313" key="4">
    <source>
        <dbReference type="Proteomes" id="UP000295598"/>
    </source>
</evidence>
<feature type="coiled-coil region" evidence="1">
    <location>
        <begin position="93"/>
        <end position="120"/>
    </location>
</feature>
<dbReference type="InterPro" id="IPR001387">
    <property type="entry name" value="Cro/C1-type_HTH"/>
</dbReference>
<organism evidence="3 4">
    <name type="scientific">Photorhabdus khanii subsp. guanajuatensis</name>
    <dbReference type="NCBI Taxonomy" id="2100166"/>
    <lineage>
        <taxon>Bacteria</taxon>
        <taxon>Pseudomonadati</taxon>
        <taxon>Pseudomonadota</taxon>
        <taxon>Gammaproteobacteria</taxon>
        <taxon>Enterobacterales</taxon>
        <taxon>Morganellaceae</taxon>
        <taxon>Photorhabdus</taxon>
    </lineage>
</organism>
<protein>
    <submittedName>
        <fullName evidence="3">XRE family transcriptional regulator</fullName>
    </submittedName>
</protein>
<dbReference type="SUPFAM" id="SSF47413">
    <property type="entry name" value="lambda repressor-like DNA-binding domains"/>
    <property type="match status" value="1"/>
</dbReference>
<proteinExistence type="predicted"/>
<evidence type="ECO:0000259" key="2">
    <source>
        <dbReference type="PROSITE" id="PS50943"/>
    </source>
</evidence>
<keyword evidence="1" id="KW-0175">Coiled coil</keyword>
<dbReference type="CDD" id="cd00093">
    <property type="entry name" value="HTH_XRE"/>
    <property type="match status" value="1"/>
</dbReference>
<accession>A0A4V2X7Z5</accession>
<evidence type="ECO:0000256" key="1">
    <source>
        <dbReference type="SAM" id="Coils"/>
    </source>
</evidence>
<dbReference type="PROSITE" id="PS50943">
    <property type="entry name" value="HTH_CROC1"/>
    <property type="match status" value="1"/>
</dbReference>
<dbReference type="SMART" id="SM00530">
    <property type="entry name" value="HTH_XRE"/>
    <property type="match status" value="1"/>
</dbReference>
<gene>
    <name evidence="3" type="ORF">C5467_10610</name>
</gene>
<feature type="domain" description="HTH cro/C1-type" evidence="2">
    <location>
        <begin position="6"/>
        <end position="65"/>
    </location>
</feature>